<organism evidence="4 5">
    <name type="scientific">Peribacillus deserti</name>
    <dbReference type="NCBI Taxonomy" id="673318"/>
    <lineage>
        <taxon>Bacteria</taxon>
        <taxon>Bacillati</taxon>
        <taxon>Bacillota</taxon>
        <taxon>Bacilli</taxon>
        <taxon>Bacillales</taxon>
        <taxon>Bacillaceae</taxon>
        <taxon>Peribacillus</taxon>
    </lineage>
</organism>
<dbReference type="RefSeq" id="WP_204542490.1">
    <property type="nucleotide sequence ID" value="NZ_JAFBFI010000007.1"/>
</dbReference>
<dbReference type="InterPro" id="IPR051012">
    <property type="entry name" value="CellSynth/LPSAsmb/PSIAsmb"/>
</dbReference>
<evidence type="ECO:0000256" key="2">
    <source>
        <dbReference type="ARBA" id="ARBA00022803"/>
    </source>
</evidence>
<dbReference type="PROSITE" id="PS50005">
    <property type="entry name" value="TPR"/>
    <property type="match status" value="2"/>
</dbReference>
<feature type="repeat" description="TPR" evidence="3">
    <location>
        <begin position="373"/>
        <end position="406"/>
    </location>
</feature>
<dbReference type="Pfam" id="PF13181">
    <property type="entry name" value="TPR_8"/>
    <property type="match status" value="1"/>
</dbReference>
<dbReference type="InterPro" id="IPR019734">
    <property type="entry name" value="TPR_rpt"/>
</dbReference>
<dbReference type="InterPro" id="IPR011990">
    <property type="entry name" value="TPR-like_helical_dom_sf"/>
</dbReference>
<feature type="repeat" description="TPR" evidence="3">
    <location>
        <begin position="134"/>
        <end position="167"/>
    </location>
</feature>
<comment type="caution">
    <text evidence="4">The sequence shown here is derived from an EMBL/GenBank/DDBJ whole genome shotgun (WGS) entry which is preliminary data.</text>
</comment>
<name>A0ABS2QK31_9BACI</name>
<dbReference type="Proteomes" id="UP000823486">
    <property type="component" value="Unassembled WGS sequence"/>
</dbReference>
<evidence type="ECO:0000313" key="5">
    <source>
        <dbReference type="Proteomes" id="UP000823486"/>
    </source>
</evidence>
<evidence type="ECO:0000256" key="3">
    <source>
        <dbReference type="PROSITE-ProRule" id="PRU00339"/>
    </source>
</evidence>
<evidence type="ECO:0000313" key="4">
    <source>
        <dbReference type="EMBL" id="MBM7692636.1"/>
    </source>
</evidence>
<dbReference type="EMBL" id="JAFBFI010000007">
    <property type="protein sequence ID" value="MBM7692636.1"/>
    <property type="molecule type" value="Genomic_DNA"/>
</dbReference>
<dbReference type="PANTHER" id="PTHR45586">
    <property type="entry name" value="TPR REPEAT-CONTAINING PROTEIN PA4667"/>
    <property type="match status" value="1"/>
</dbReference>
<dbReference type="PANTHER" id="PTHR45586:SF1">
    <property type="entry name" value="LIPOPOLYSACCHARIDE ASSEMBLY PROTEIN B"/>
    <property type="match status" value="1"/>
</dbReference>
<gene>
    <name evidence="4" type="ORF">JOC77_002066</name>
</gene>
<keyword evidence="2 3" id="KW-0802">TPR repeat</keyword>
<evidence type="ECO:0000256" key="1">
    <source>
        <dbReference type="ARBA" id="ARBA00022737"/>
    </source>
</evidence>
<keyword evidence="1" id="KW-0677">Repeat</keyword>
<dbReference type="SMART" id="SM00028">
    <property type="entry name" value="TPR"/>
    <property type="match status" value="6"/>
</dbReference>
<dbReference type="Gene3D" id="1.25.40.10">
    <property type="entry name" value="Tetratricopeptide repeat domain"/>
    <property type="match status" value="3"/>
</dbReference>
<accession>A0ABS2QK31</accession>
<dbReference type="Pfam" id="PF13429">
    <property type="entry name" value="TPR_15"/>
    <property type="match status" value="1"/>
</dbReference>
<dbReference type="SUPFAM" id="SSF48452">
    <property type="entry name" value="TPR-like"/>
    <property type="match status" value="2"/>
</dbReference>
<reference evidence="4 5" key="1">
    <citation type="submission" date="2021-01" db="EMBL/GenBank/DDBJ databases">
        <title>Genomic Encyclopedia of Type Strains, Phase IV (KMG-IV): sequencing the most valuable type-strain genomes for metagenomic binning, comparative biology and taxonomic classification.</title>
        <authorList>
            <person name="Goeker M."/>
        </authorList>
    </citation>
    <scope>NUCLEOTIDE SEQUENCE [LARGE SCALE GENOMIC DNA]</scope>
    <source>
        <strain evidence="4 5">DSM 105482</strain>
    </source>
</reference>
<proteinExistence type="predicted"/>
<dbReference type="Pfam" id="PF14559">
    <property type="entry name" value="TPR_19"/>
    <property type="match status" value="1"/>
</dbReference>
<sequence length="421" mass="48947">MVNIESILENLKDGEFDQVSKHINEIKYNGTEEEILELAEGCLHYGFVDEAKSLYEHLLEIYPEEGELMVSIAEILTEMDREDEAILLLEKVSPEDPAYPSALLLEADLYQMQGMDEVSERKLLTAKEILPEEIIIDFALGELYYQQAKFFEALQSYKKVIQQEKELSGVNMNQRIADALSSVGQFEEALPYFEKALEEKLEINLLFEYGFTAYQAGYYGTAVEKFTELKNLDPEYHSLYLYLAKSYEQQNDLDQALASAKEGIKQDEFNKELCHFAGKIALKKGLEEEAEFFFKEALALDPGFMETALNLLKLYLHQEKYEEILEVISSVQQYGEYDPQFDWILAVSHQKLENYTEAVRFFAEAFPQFKDNQDFLEEYGYFLIEEGKNKDAVEIFKRLVEMQPANDEYIMTLERLNDRLE</sequence>
<keyword evidence="5" id="KW-1185">Reference proteome</keyword>
<protein>
    <submittedName>
        <fullName evidence="4">Tetratricopeptide (TPR) repeat protein</fullName>
    </submittedName>
</protein>